<dbReference type="PIRSF" id="PIRSF500136">
    <property type="entry name" value="UDP_ManNAc_DH"/>
    <property type="match status" value="1"/>
</dbReference>
<feature type="domain" description="UDP-glucose/GDP-mannose dehydrogenase C-terminal" evidence="5">
    <location>
        <begin position="314"/>
        <end position="409"/>
    </location>
</feature>
<dbReference type="GO" id="GO:0016628">
    <property type="term" value="F:oxidoreductase activity, acting on the CH-CH group of donors, NAD or NADP as acceptor"/>
    <property type="evidence" value="ECO:0007669"/>
    <property type="project" value="InterPro"/>
</dbReference>
<dbReference type="GO" id="GO:0000271">
    <property type="term" value="P:polysaccharide biosynthetic process"/>
    <property type="evidence" value="ECO:0007669"/>
    <property type="project" value="InterPro"/>
</dbReference>
<dbReference type="InterPro" id="IPR028359">
    <property type="entry name" value="UDP_ManNAc/GlcNAc_DH"/>
</dbReference>
<dbReference type="InterPro" id="IPR036291">
    <property type="entry name" value="NAD(P)-bd_dom_sf"/>
</dbReference>
<dbReference type="Pfam" id="PF03720">
    <property type="entry name" value="UDPG_MGDP_dh_C"/>
    <property type="match status" value="1"/>
</dbReference>
<evidence type="ECO:0000313" key="7">
    <source>
        <dbReference type="Proteomes" id="UP000315753"/>
    </source>
</evidence>
<dbReference type="EMBL" id="VIGD01000006">
    <property type="protein sequence ID" value="TQE91171.1"/>
    <property type="molecule type" value="Genomic_DNA"/>
</dbReference>
<dbReference type="NCBIfam" id="TIGR03026">
    <property type="entry name" value="NDP-sugDHase"/>
    <property type="match status" value="1"/>
</dbReference>
<protein>
    <submittedName>
        <fullName evidence="6">Nucleotide sugar dehydrogenase</fullName>
    </submittedName>
</protein>
<dbReference type="GO" id="GO:0051287">
    <property type="term" value="F:NAD binding"/>
    <property type="evidence" value="ECO:0007669"/>
    <property type="project" value="InterPro"/>
</dbReference>
<gene>
    <name evidence="6" type="ORF">FKZ59_05855</name>
</gene>
<proteinExistence type="inferred from homology"/>
<accession>A0A540V357</accession>
<dbReference type="PIRSF" id="PIRSF000124">
    <property type="entry name" value="UDPglc_GDPman_dh"/>
    <property type="match status" value="1"/>
</dbReference>
<evidence type="ECO:0000256" key="1">
    <source>
        <dbReference type="ARBA" id="ARBA00006601"/>
    </source>
</evidence>
<comment type="similarity">
    <text evidence="1 4">Belongs to the UDP-glucose/GDP-mannose dehydrogenase family.</text>
</comment>
<dbReference type="AlphaFoldDB" id="A0A540V357"/>
<dbReference type="SUPFAM" id="SSF52413">
    <property type="entry name" value="UDP-glucose/GDP-mannose dehydrogenase C-terminal domain"/>
    <property type="match status" value="1"/>
</dbReference>
<evidence type="ECO:0000256" key="4">
    <source>
        <dbReference type="PIRNR" id="PIRNR000124"/>
    </source>
</evidence>
<dbReference type="InterPro" id="IPR014026">
    <property type="entry name" value="UDP-Glc/GDP-Man_DH_dimer"/>
</dbReference>
<dbReference type="Pfam" id="PF00984">
    <property type="entry name" value="UDPG_MGDP_dh"/>
    <property type="match status" value="1"/>
</dbReference>
<organism evidence="6 7">
    <name type="scientific">Ureibacillus terrenus</name>
    <dbReference type="NCBI Taxonomy" id="118246"/>
    <lineage>
        <taxon>Bacteria</taxon>
        <taxon>Bacillati</taxon>
        <taxon>Bacillota</taxon>
        <taxon>Bacilli</taxon>
        <taxon>Bacillales</taxon>
        <taxon>Caryophanaceae</taxon>
        <taxon>Ureibacillus</taxon>
    </lineage>
</organism>
<evidence type="ECO:0000313" key="6">
    <source>
        <dbReference type="EMBL" id="TQE91171.1"/>
    </source>
</evidence>
<dbReference type="PANTHER" id="PTHR43491">
    <property type="entry name" value="UDP-N-ACETYL-D-MANNOSAMINE DEHYDROGENASE"/>
    <property type="match status" value="1"/>
</dbReference>
<dbReference type="Proteomes" id="UP000315753">
    <property type="component" value="Unassembled WGS sequence"/>
</dbReference>
<dbReference type="Gene3D" id="3.40.50.720">
    <property type="entry name" value="NAD(P)-binding Rossmann-like Domain"/>
    <property type="match status" value="2"/>
</dbReference>
<name>A0A540V357_9BACL</name>
<evidence type="ECO:0000256" key="3">
    <source>
        <dbReference type="ARBA" id="ARBA00023027"/>
    </source>
</evidence>
<dbReference type="InterPro" id="IPR001732">
    <property type="entry name" value="UDP-Glc/GDP-Man_DH_N"/>
</dbReference>
<dbReference type="PANTHER" id="PTHR43491:SF2">
    <property type="entry name" value="UDP-N-ACETYL-D-MANNOSAMINE DEHYDROGENASE"/>
    <property type="match status" value="1"/>
</dbReference>
<comment type="caution">
    <text evidence="6">The sequence shown here is derived from an EMBL/GenBank/DDBJ whole genome shotgun (WGS) entry which is preliminary data.</text>
</comment>
<dbReference type="InterPro" id="IPR014027">
    <property type="entry name" value="UDP-Glc/GDP-Man_DH_C"/>
</dbReference>
<dbReference type="SUPFAM" id="SSF51735">
    <property type="entry name" value="NAD(P)-binding Rossmann-fold domains"/>
    <property type="match status" value="1"/>
</dbReference>
<evidence type="ECO:0000259" key="5">
    <source>
        <dbReference type="SMART" id="SM00984"/>
    </source>
</evidence>
<keyword evidence="2" id="KW-0560">Oxidoreductase</keyword>
<evidence type="ECO:0000256" key="2">
    <source>
        <dbReference type="ARBA" id="ARBA00023002"/>
    </source>
</evidence>
<dbReference type="InterPro" id="IPR008927">
    <property type="entry name" value="6-PGluconate_DH-like_C_sf"/>
</dbReference>
<dbReference type="GO" id="GO:0016616">
    <property type="term" value="F:oxidoreductase activity, acting on the CH-OH group of donors, NAD or NADP as acceptor"/>
    <property type="evidence" value="ECO:0007669"/>
    <property type="project" value="InterPro"/>
</dbReference>
<dbReference type="OrthoDB" id="9803238at2"/>
<dbReference type="SUPFAM" id="SSF48179">
    <property type="entry name" value="6-phosphogluconate dehydrogenase C-terminal domain-like"/>
    <property type="match status" value="1"/>
</dbReference>
<dbReference type="InterPro" id="IPR017476">
    <property type="entry name" value="UDP-Glc/GDP-Man"/>
</dbReference>
<keyword evidence="7" id="KW-1185">Reference proteome</keyword>
<dbReference type="Pfam" id="PF03721">
    <property type="entry name" value="UDPG_MGDP_dh_N"/>
    <property type="match status" value="1"/>
</dbReference>
<dbReference type="SMART" id="SM00984">
    <property type="entry name" value="UDPG_MGDP_dh_C"/>
    <property type="match status" value="1"/>
</dbReference>
<dbReference type="InterPro" id="IPR036220">
    <property type="entry name" value="UDP-Glc/GDP-Man_DH_C_sf"/>
</dbReference>
<dbReference type="RefSeq" id="WP_141601822.1">
    <property type="nucleotide sequence ID" value="NZ_VIGD01000006.1"/>
</dbReference>
<keyword evidence="3" id="KW-0520">NAD</keyword>
<reference evidence="6 7" key="1">
    <citation type="submission" date="2019-06" db="EMBL/GenBank/DDBJ databases">
        <title>Genome sequence of Ureibacillus terrenus.</title>
        <authorList>
            <person name="Maclea K.S."/>
            <person name="Simoes M."/>
        </authorList>
    </citation>
    <scope>NUCLEOTIDE SEQUENCE [LARGE SCALE GENOMIC DNA]</scope>
    <source>
        <strain evidence="6 7">ATCC BAA-384</strain>
    </source>
</reference>
<sequence length="425" mass="47182">METVTVVGLGKIGLPLAAVIANSGYFNVIGADRNEKVVETANKGISHIQNEPGLEELLYNAWKTGTFRATTDTAKAVSQSDVVVVIVPVLVKEDGKINYEFIDAAVEDIGKGIRKGTLVIFETTLPAGDTRNRFGKRIEEISGLQLGTDFHLGYSPERVYSNRIIQDLSNYPKIVSGDNEKSLELVKSFYKRALNCDILPVSNLETAEFTKVAESVYRDVNIALANELAVFADSLGVNMKEVIHAANSQPFSHLHYPGVGVGGHCIPVYPYFFINKGLKKGLVHLSREVNDHMAKYAVDQVERILGSLQDQNILILGLSFRENVKETTKSSALLLADKLKQRGAIVYVDDPLYSSEEIAAFQVLPYSEAIREKIDAIILQAFHDQYKNFPFDHFPNCRMVLDGRNQLDKKKIEDLGMKYRGIGVQ</sequence>